<dbReference type="InterPro" id="IPR036388">
    <property type="entry name" value="WH-like_DNA-bd_sf"/>
</dbReference>
<dbReference type="GO" id="GO:0016740">
    <property type="term" value="F:transferase activity"/>
    <property type="evidence" value="ECO:0007669"/>
    <property type="project" value="UniProtKB-KW"/>
</dbReference>
<dbReference type="GO" id="GO:0003677">
    <property type="term" value="F:DNA binding"/>
    <property type="evidence" value="ECO:0007669"/>
    <property type="project" value="UniProtKB-KW"/>
</dbReference>
<dbReference type="SMART" id="SM00418">
    <property type="entry name" value="HTH_ARSR"/>
    <property type="match status" value="1"/>
</dbReference>
<dbReference type="AlphaFoldDB" id="A0A6P2CUQ0"/>
<dbReference type="PROSITE" id="PS50987">
    <property type="entry name" value="HTH_ARSR_2"/>
    <property type="match status" value="1"/>
</dbReference>
<evidence type="ECO:0000256" key="1">
    <source>
        <dbReference type="ARBA" id="ARBA00023015"/>
    </source>
</evidence>
<keyword evidence="5" id="KW-0808">Transferase</keyword>
<gene>
    <name evidence="5" type="ORF">SOIL9_68820</name>
</gene>
<dbReference type="Proteomes" id="UP000464178">
    <property type="component" value="Chromosome"/>
</dbReference>
<accession>A0A6P2CUQ0</accession>
<dbReference type="Pfam" id="PF12840">
    <property type="entry name" value="HTH_20"/>
    <property type="match status" value="1"/>
</dbReference>
<keyword evidence="3" id="KW-0804">Transcription</keyword>
<sequence>MPKPSAELRSQANWLVALGEPTRLAIMRKLAAGTQTVTVLARELGTEIVNISHHLSVLKDVELVSVERDGRFMNYSLVNAAVSGNRLELTHPSGIQIRVPLE</sequence>
<dbReference type="RefSeq" id="WP_261360185.1">
    <property type="nucleotide sequence ID" value="NZ_LR593886.1"/>
</dbReference>
<dbReference type="InterPro" id="IPR001845">
    <property type="entry name" value="HTH_ArsR_DNA-bd_dom"/>
</dbReference>
<dbReference type="Gene3D" id="1.10.10.10">
    <property type="entry name" value="Winged helix-like DNA-binding domain superfamily/Winged helix DNA-binding domain"/>
    <property type="match status" value="1"/>
</dbReference>
<keyword evidence="1" id="KW-0805">Transcription regulation</keyword>
<dbReference type="KEGG" id="gms:SOIL9_68820"/>
<keyword evidence="6" id="KW-1185">Reference proteome</keyword>
<dbReference type="GO" id="GO:0003700">
    <property type="term" value="F:DNA-binding transcription factor activity"/>
    <property type="evidence" value="ECO:0007669"/>
    <property type="project" value="InterPro"/>
</dbReference>
<organism evidence="5 6">
    <name type="scientific">Gemmata massiliana</name>
    <dbReference type="NCBI Taxonomy" id="1210884"/>
    <lineage>
        <taxon>Bacteria</taxon>
        <taxon>Pseudomonadati</taxon>
        <taxon>Planctomycetota</taxon>
        <taxon>Planctomycetia</taxon>
        <taxon>Gemmatales</taxon>
        <taxon>Gemmataceae</taxon>
        <taxon>Gemmata</taxon>
    </lineage>
</organism>
<proteinExistence type="predicted"/>
<dbReference type="PANTHER" id="PTHR43132">
    <property type="entry name" value="ARSENICAL RESISTANCE OPERON REPRESSOR ARSR-RELATED"/>
    <property type="match status" value="1"/>
</dbReference>
<name>A0A6P2CUQ0_9BACT</name>
<keyword evidence="2" id="KW-0238">DNA-binding</keyword>
<dbReference type="CDD" id="cd00090">
    <property type="entry name" value="HTH_ARSR"/>
    <property type="match status" value="1"/>
</dbReference>
<dbReference type="InterPro" id="IPR011991">
    <property type="entry name" value="ArsR-like_HTH"/>
</dbReference>
<evidence type="ECO:0000256" key="2">
    <source>
        <dbReference type="ARBA" id="ARBA00023125"/>
    </source>
</evidence>
<evidence type="ECO:0000256" key="3">
    <source>
        <dbReference type="ARBA" id="ARBA00023163"/>
    </source>
</evidence>
<dbReference type="SUPFAM" id="SSF46785">
    <property type="entry name" value="Winged helix' DNA-binding domain"/>
    <property type="match status" value="1"/>
</dbReference>
<dbReference type="EMBL" id="LR593886">
    <property type="protein sequence ID" value="VTR90832.1"/>
    <property type="molecule type" value="Genomic_DNA"/>
</dbReference>
<dbReference type="PRINTS" id="PR00778">
    <property type="entry name" value="HTHARSR"/>
</dbReference>
<reference evidence="5 6" key="1">
    <citation type="submission" date="2019-05" db="EMBL/GenBank/DDBJ databases">
        <authorList>
            <consortium name="Science for Life Laboratories"/>
        </authorList>
    </citation>
    <scope>NUCLEOTIDE SEQUENCE [LARGE SCALE GENOMIC DNA]</scope>
    <source>
        <strain evidence="5">Soil9</strain>
    </source>
</reference>
<dbReference type="PANTHER" id="PTHR43132:SF6">
    <property type="entry name" value="HTH-TYPE TRANSCRIPTIONAL REPRESSOR CZRA"/>
    <property type="match status" value="1"/>
</dbReference>
<evidence type="ECO:0000313" key="5">
    <source>
        <dbReference type="EMBL" id="VTR90832.1"/>
    </source>
</evidence>
<protein>
    <recommendedName>
        <fullName evidence="4">HTH arsR-type domain-containing protein</fullName>
    </recommendedName>
</protein>
<dbReference type="NCBIfam" id="NF033788">
    <property type="entry name" value="HTH_metalloreg"/>
    <property type="match status" value="1"/>
</dbReference>
<evidence type="ECO:0000313" key="6">
    <source>
        <dbReference type="Proteomes" id="UP000464178"/>
    </source>
</evidence>
<dbReference type="InterPro" id="IPR036390">
    <property type="entry name" value="WH_DNA-bd_sf"/>
</dbReference>
<evidence type="ECO:0000259" key="4">
    <source>
        <dbReference type="PROSITE" id="PS50987"/>
    </source>
</evidence>
<feature type="domain" description="HTH arsR-type" evidence="4">
    <location>
        <begin position="3"/>
        <end position="96"/>
    </location>
</feature>
<dbReference type="InterPro" id="IPR051011">
    <property type="entry name" value="Metal_resp_trans_reg"/>
</dbReference>